<gene>
    <name evidence="1" type="ORF">UFOVP239_16</name>
</gene>
<reference evidence="1" key="1">
    <citation type="submission" date="2020-05" db="EMBL/GenBank/DDBJ databases">
        <authorList>
            <person name="Chiriac C."/>
            <person name="Salcher M."/>
            <person name="Ghai R."/>
            <person name="Kavagutti S V."/>
        </authorList>
    </citation>
    <scope>NUCLEOTIDE SEQUENCE</scope>
</reference>
<accession>A0A6J7WV23</accession>
<sequence length="86" mass="10037">MQDFREMIKMTVDSVNKTQSVLAYCDYIASLIRKNLKSCDREQIVFSVSREQSDIHPEDGYMVTTKKTIMVEDCFGKKYKITVEEV</sequence>
<proteinExistence type="predicted"/>
<organism evidence="1">
    <name type="scientific">uncultured Caudovirales phage</name>
    <dbReference type="NCBI Taxonomy" id="2100421"/>
    <lineage>
        <taxon>Viruses</taxon>
        <taxon>Duplodnaviria</taxon>
        <taxon>Heunggongvirae</taxon>
        <taxon>Uroviricota</taxon>
        <taxon>Caudoviricetes</taxon>
        <taxon>Peduoviridae</taxon>
        <taxon>Maltschvirus</taxon>
        <taxon>Maltschvirus maltsch</taxon>
    </lineage>
</organism>
<evidence type="ECO:0000313" key="1">
    <source>
        <dbReference type="EMBL" id="CAB5219954.1"/>
    </source>
</evidence>
<name>A0A6J7WV23_9CAUD</name>
<dbReference type="EMBL" id="LR798278">
    <property type="protein sequence ID" value="CAB5219954.1"/>
    <property type="molecule type" value="Genomic_DNA"/>
</dbReference>
<protein>
    <submittedName>
        <fullName evidence="1">Uncharacterized protein</fullName>
    </submittedName>
</protein>